<reference evidence="3" key="1">
    <citation type="submission" date="2016-06" db="EMBL/GenBank/DDBJ databases">
        <authorList>
            <person name="Varghese N."/>
            <person name="Submissions Spin"/>
        </authorList>
    </citation>
    <scope>NUCLEOTIDE SEQUENCE [LARGE SCALE GENOMIC DNA]</scope>
    <source>
        <strain evidence="3">DSM 45647</strain>
    </source>
</reference>
<dbReference type="EMBL" id="FMDM01000008">
    <property type="protein sequence ID" value="SCG64095.1"/>
    <property type="molecule type" value="Genomic_DNA"/>
</dbReference>
<dbReference type="Proteomes" id="UP000199360">
    <property type="component" value="Unassembled WGS sequence"/>
</dbReference>
<sequence>MTFLTVVIGVAGFFGYAMLVLAPVLLALAVSEGRQRRWVRRHPVSPCAALRPGTGLPRRFAVYGETVPGPDGSVVAPLSGTEAVWFRTLVYSTRSVGDPGLTHTEILWERSAGDPFGVADRTGTAAVTAKMLQASVTDPRLSMWAATRLPVAHAGPTPVRTVVSEETTSHRRNGRWLQHLVDRGVVPADAARRVDAVRVVEQVVPAGVGLHVIGQPVILDGGLVALTLPRTGRYLLLTREPAATERELAGGRSYGMGCALWAALVGAACLALVWGVSFALAR</sequence>
<dbReference type="OrthoDB" id="3469619at2"/>
<accession>A0A1C5J0N4</accession>
<dbReference type="AlphaFoldDB" id="A0A1C5J0N4"/>
<organism evidence="2 3">
    <name type="scientific">Micromonospora humi</name>
    <dbReference type="NCBI Taxonomy" id="745366"/>
    <lineage>
        <taxon>Bacteria</taxon>
        <taxon>Bacillati</taxon>
        <taxon>Actinomycetota</taxon>
        <taxon>Actinomycetes</taxon>
        <taxon>Micromonosporales</taxon>
        <taxon>Micromonosporaceae</taxon>
        <taxon>Micromonospora</taxon>
    </lineage>
</organism>
<keyword evidence="1" id="KW-1133">Transmembrane helix</keyword>
<keyword evidence="1" id="KW-0812">Transmembrane</keyword>
<evidence type="ECO:0000256" key="1">
    <source>
        <dbReference type="SAM" id="Phobius"/>
    </source>
</evidence>
<dbReference type="RefSeq" id="WP_091064606.1">
    <property type="nucleotide sequence ID" value="NZ_FMDM01000008.1"/>
</dbReference>
<evidence type="ECO:0008006" key="4">
    <source>
        <dbReference type="Google" id="ProtNLM"/>
    </source>
</evidence>
<protein>
    <recommendedName>
        <fullName evidence="4">RING-type E3 ubiquitin transferase</fullName>
    </recommendedName>
</protein>
<gene>
    <name evidence="2" type="ORF">GA0070213_10845</name>
</gene>
<evidence type="ECO:0000313" key="3">
    <source>
        <dbReference type="Proteomes" id="UP000199360"/>
    </source>
</evidence>
<evidence type="ECO:0000313" key="2">
    <source>
        <dbReference type="EMBL" id="SCG64095.1"/>
    </source>
</evidence>
<name>A0A1C5J0N4_9ACTN</name>
<keyword evidence="1" id="KW-0472">Membrane</keyword>
<feature type="transmembrane region" description="Helical" evidence="1">
    <location>
        <begin position="258"/>
        <end position="281"/>
    </location>
</feature>
<keyword evidence="3" id="KW-1185">Reference proteome</keyword>
<proteinExistence type="predicted"/>
<feature type="transmembrane region" description="Helical" evidence="1">
    <location>
        <begin position="6"/>
        <end position="31"/>
    </location>
</feature>